<sequence length="135" mass="15042">MTWRVLSNKIQRKELEPVDHIYTWRHIYSYAHHGGGGKDRIIFSSSASCPSESTCAISSDHSMLDRVVCTSIDNFLSGGELYRFEYGVSLALLVAKTQGGTCTLAPGTPLLVVEDRLADHLERGFWGLPPFQKQL</sequence>
<dbReference type="RefSeq" id="XP_048327537.1">
    <property type="nucleotide sequence ID" value="XM_048471580.2"/>
</dbReference>
<evidence type="ECO:0000313" key="2">
    <source>
        <dbReference type="RefSeq" id="XP_048327537.1"/>
    </source>
</evidence>
<keyword evidence="1" id="KW-1185">Reference proteome</keyword>
<dbReference type="GeneID" id="107415822"/>
<accession>A0ABM3IFT6</accession>
<organism evidence="1 2">
    <name type="scientific">Ziziphus jujuba</name>
    <name type="common">Chinese jujube</name>
    <name type="synonym">Ziziphus sativa</name>
    <dbReference type="NCBI Taxonomy" id="326968"/>
    <lineage>
        <taxon>Eukaryota</taxon>
        <taxon>Viridiplantae</taxon>
        <taxon>Streptophyta</taxon>
        <taxon>Embryophyta</taxon>
        <taxon>Tracheophyta</taxon>
        <taxon>Spermatophyta</taxon>
        <taxon>Magnoliopsida</taxon>
        <taxon>eudicotyledons</taxon>
        <taxon>Gunneridae</taxon>
        <taxon>Pentapetalae</taxon>
        <taxon>rosids</taxon>
        <taxon>fabids</taxon>
        <taxon>Rosales</taxon>
        <taxon>Rhamnaceae</taxon>
        <taxon>Paliureae</taxon>
        <taxon>Ziziphus</taxon>
    </lineage>
</organism>
<dbReference type="PANTHER" id="PTHR46137:SF3">
    <property type="entry name" value="OS05G0310600 PROTEIN"/>
    <property type="match status" value="1"/>
</dbReference>
<gene>
    <name evidence="2" type="primary">LOC107415822</name>
</gene>
<dbReference type="PANTHER" id="PTHR46137">
    <property type="entry name" value="OS05G0310600 PROTEIN"/>
    <property type="match status" value="1"/>
</dbReference>
<reference evidence="2" key="1">
    <citation type="submission" date="2025-08" db="UniProtKB">
        <authorList>
            <consortium name="RefSeq"/>
        </authorList>
    </citation>
    <scope>IDENTIFICATION</scope>
    <source>
        <tissue evidence="2">Seedling</tissue>
    </source>
</reference>
<proteinExistence type="predicted"/>
<protein>
    <submittedName>
        <fullName evidence="2">Protein LEAD-SENSITIVE 1-like</fullName>
    </submittedName>
</protein>
<name>A0ABM3IFT6_ZIZJJ</name>
<evidence type="ECO:0000313" key="1">
    <source>
        <dbReference type="Proteomes" id="UP001652623"/>
    </source>
</evidence>
<dbReference type="Proteomes" id="UP001652623">
    <property type="component" value="Chromosome 4"/>
</dbReference>